<evidence type="ECO:0000313" key="1">
    <source>
        <dbReference type="EMBL" id="MBC1510595.1"/>
    </source>
</evidence>
<dbReference type="RefSeq" id="WP_070783179.1">
    <property type="nucleotide sequence ID" value="NZ_JAASUB010000014.1"/>
</dbReference>
<organism evidence="1 2">
    <name type="scientific">Listeria immobilis</name>
    <dbReference type="NCBI Taxonomy" id="2713502"/>
    <lineage>
        <taxon>Bacteria</taxon>
        <taxon>Bacillati</taxon>
        <taxon>Bacillota</taxon>
        <taxon>Bacilli</taxon>
        <taxon>Bacillales</taxon>
        <taxon>Listeriaceae</taxon>
        <taxon>Listeria</taxon>
    </lineage>
</organism>
<gene>
    <name evidence="1" type="ORF">HCJ59_11935</name>
</gene>
<sequence>MTIYKKDLREIVEKGLNLAISNECESWKQYQRHMLTKYIEQNKLQDRIDIFHKNLCALQKQAGELREAIPSWRGPFVWVDDFRYYDTSDAMLEFVIEGLLFENIQEDYDLWLQDHRDKKKAIRDEYEKLNGQLTSLSPAKGYDLLHELGFDVSGIDVAKQKNELVTVALNKSLLGVGVSK</sequence>
<keyword evidence="2" id="KW-1185">Reference proteome</keyword>
<dbReference type="EMBL" id="JAASUB010000014">
    <property type="protein sequence ID" value="MBC1510595.1"/>
    <property type="molecule type" value="Genomic_DNA"/>
</dbReference>
<evidence type="ECO:0000313" key="2">
    <source>
        <dbReference type="Proteomes" id="UP000587800"/>
    </source>
</evidence>
<accession>A0ABR6SY42</accession>
<proteinExistence type="predicted"/>
<dbReference type="Proteomes" id="UP000587800">
    <property type="component" value="Unassembled WGS sequence"/>
</dbReference>
<name>A0ABR6SY42_9LIST</name>
<comment type="caution">
    <text evidence="1">The sequence shown here is derived from an EMBL/GenBank/DDBJ whole genome shotgun (WGS) entry which is preliminary data.</text>
</comment>
<reference evidence="1 2" key="1">
    <citation type="submission" date="2020-03" db="EMBL/GenBank/DDBJ databases">
        <title>Soil Listeria distribution.</title>
        <authorList>
            <person name="Liao J."/>
            <person name="Wiedmann M."/>
        </authorList>
    </citation>
    <scope>NUCLEOTIDE SEQUENCE [LARGE SCALE GENOMIC DNA]</scope>
    <source>
        <strain evidence="1 2">FSL L7-1515</strain>
    </source>
</reference>
<protein>
    <submittedName>
        <fullName evidence="1">Uncharacterized protein</fullName>
    </submittedName>
</protein>